<keyword evidence="2" id="KW-0812">Transmembrane</keyword>
<dbReference type="EMBL" id="JBDKXB010000026">
    <property type="protein sequence ID" value="MEY6433709.1"/>
    <property type="molecule type" value="Genomic_DNA"/>
</dbReference>
<protein>
    <recommendedName>
        <fullName evidence="5">SPOR domain-containing protein</fullName>
    </recommendedName>
</protein>
<organism evidence="3 4">
    <name type="scientific">Thioalkalicoccus limnaeus</name>
    <dbReference type="NCBI Taxonomy" id="120681"/>
    <lineage>
        <taxon>Bacteria</taxon>
        <taxon>Pseudomonadati</taxon>
        <taxon>Pseudomonadota</taxon>
        <taxon>Gammaproteobacteria</taxon>
        <taxon>Chromatiales</taxon>
        <taxon>Chromatiaceae</taxon>
        <taxon>Thioalkalicoccus</taxon>
    </lineage>
</organism>
<keyword evidence="2" id="KW-0472">Membrane</keyword>
<dbReference type="Gene3D" id="3.30.70.1070">
    <property type="entry name" value="Sporulation related repeat"/>
    <property type="match status" value="1"/>
</dbReference>
<keyword evidence="4" id="KW-1185">Reference proteome</keyword>
<dbReference type="Proteomes" id="UP001564408">
    <property type="component" value="Unassembled WGS sequence"/>
</dbReference>
<name>A0ABV4BGR6_9GAMM</name>
<feature type="region of interest" description="Disordered" evidence="1">
    <location>
        <begin position="186"/>
        <end position="220"/>
    </location>
</feature>
<proteinExistence type="predicted"/>
<keyword evidence="2" id="KW-1133">Transmembrane helix</keyword>
<evidence type="ECO:0000313" key="3">
    <source>
        <dbReference type="EMBL" id="MEY6433709.1"/>
    </source>
</evidence>
<evidence type="ECO:0008006" key="5">
    <source>
        <dbReference type="Google" id="ProtNLM"/>
    </source>
</evidence>
<evidence type="ECO:0000256" key="2">
    <source>
        <dbReference type="SAM" id="Phobius"/>
    </source>
</evidence>
<gene>
    <name evidence="3" type="ORF">ABC977_14990</name>
</gene>
<dbReference type="InterPro" id="IPR036680">
    <property type="entry name" value="SPOR-like_sf"/>
</dbReference>
<evidence type="ECO:0000256" key="1">
    <source>
        <dbReference type="SAM" id="MobiDB-lite"/>
    </source>
</evidence>
<dbReference type="RefSeq" id="WP_369668096.1">
    <property type="nucleotide sequence ID" value="NZ_JBDKXB010000026.1"/>
</dbReference>
<reference evidence="3 4" key="1">
    <citation type="submission" date="2024-05" db="EMBL/GenBank/DDBJ databases">
        <title>Genome Sequence and Characterization of the New Strain Purple Sulfur Bacterium of Genus Thioalkalicoccus.</title>
        <authorList>
            <person name="Bryantseva I.A."/>
            <person name="Kyndt J.A."/>
            <person name="Imhoff J.F."/>
        </authorList>
    </citation>
    <scope>NUCLEOTIDE SEQUENCE [LARGE SCALE GENOMIC DNA]</scope>
    <source>
        <strain evidence="3 4">Um2</strain>
    </source>
</reference>
<feature type="transmembrane region" description="Helical" evidence="2">
    <location>
        <begin position="78"/>
        <end position="98"/>
    </location>
</feature>
<accession>A0ABV4BGR6</accession>
<evidence type="ECO:0000313" key="4">
    <source>
        <dbReference type="Proteomes" id="UP001564408"/>
    </source>
</evidence>
<sequence length="331" mass="36374">MDHHKDVATPPDGPTPADLAAGLAAQRERLDEVERSLVERIGDVDDDRRRTAVLLQRARQGQQEELATWLRRHRGRHLVSLAAIACGLVVALAALYVYTDRRYQELVVDIERIERTVGQHAAMLGDEARDPRLGALADELERVAAVVAERDLGRVAEAADLAGRLRRLEDEQRTIAARIATLTERRSASLGDEATPPSAPDEAPTASPPHAGEPIPDVPAPSIDGAVVVGERRYALQLVGYFERERLTDFATRADLPRRLYYREESYLGRPWFVLIHSLHGSYDEAVAARAALAPELAALEPLVRRLPVEADVRVLNAAPRSGATPTEPPP</sequence>
<comment type="caution">
    <text evidence="3">The sequence shown here is derived from an EMBL/GenBank/DDBJ whole genome shotgun (WGS) entry which is preliminary data.</text>
</comment>